<name>A0A077ZG96_TRITR</name>
<sequence length="105" mass="11756">MDVEEVPTYKFTILEAPPSHSGLPRRPQPRSGHRMVSFDELIISVGGYSTEHSENGMIKEIWIMNPHTESWRPFQTTGCIPENLASHAMVRIGYSIVLFGGADSQ</sequence>
<dbReference type="InterPro" id="IPR052125">
    <property type="entry name" value="KLHDC10"/>
</dbReference>
<keyword evidence="4" id="KW-1185">Reference proteome</keyword>
<evidence type="ECO:0000313" key="3">
    <source>
        <dbReference type="EMBL" id="CDW58613.1"/>
    </source>
</evidence>
<dbReference type="STRING" id="36087.A0A077ZG96"/>
<proteinExistence type="predicted"/>
<dbReference type="InterPro" id="IPR015915">
    <property type="entry name" value="Kelch-typ_b-propeller"/>
</dbReference>
<keyword evidence="2" id="KW-0677">Repeat</keyword>
<reference evidence="3" key="2">
    <citation type="submission" date="2014-03" db="EMBL/GenBank/DDBJ databases">
        <title>The whipworm genome and dual-species transcriptomics of an intimate host-pathogen interaction.</title>
        <authorList>
            <person name="Foth B.J."/>
            <person name="Tsai I.J."/>
            <person name="Reid A.J."/>
            <person name="Bancroft A.J."/>
            <person name="Nichol S."/>
            <person name="Tracey A."/>
            <person name="Holroyd N."/>
            <person name="Cotton J.A."/>
            <person name="Stanley E.J."/>
            <person name="Zarowiecki M."/>
            <person name="Liu J.Z."/>
            <person name="Huckvale T."/>
            <person name="Cooper P.J."/>
            <person name="Grencis R.K."/>
            <person name="Berriman M."/>
        </authorList>
    </citation>
    <scope>NUCLEOTIDE SEQUENCE [LARGE SCALE GENOMIC DNA]</scope>
</reference>
<evidence type="ECO:0000256" key="2">
    <source>
        <dbReference type="ARBA" id="ARBA00022737"/>
    </source>
</evidence>
<dbReference type="OrthoDB" id="7676067at2759"/>
<keyword evidence="1" id="KW-0880">Kelch repeat</keyword>
<dbReference type="PANTHER" id="PTHR46428:SF1">
    <property type="entry name" value="KELCH DOMAIN-CONTAINING PROTEIN 10"/>
    <property type="match status" value="1"/>
</dbReference>
<organism evidence="3 4">
    <name type="scientific">Trichuris trichiura</name>
    <name type="common">Whipworm</name>
    <name type="synonym">Trichocephalus trichiurus</name>
    <dbReference type="NCBI Taxonomy" id="36087"/>
    <lineage>
        <taxon>Eukaryota</taxon>
        <taxon>Metazoa</taxon>
        <taxon>Ecdysozoa</taxon>
        <taxon>Nematoda</taxon>
        <taxon>Enoplea</taxon>
        <taxon>Dorylaimia</taxon>
        <taxon>Trichinellida</taxon>
        <taxon>Trichuridae</taxon>
        <taxon>Trichuris</taxon>
    </lineage>
</organism>
<dbReference type="Gene3D" id="2.120.10.80">
    <property type="entry name" value="Kelch-type beta propeller"/>
    <property type="match status" value="1"/>
</dbReference>
<reference evidence="3" key="1">
    <citation type="submission" date="2014-01" db="EMBL/GenBank/DDBJ databases">
        <authorList>
            <person name="Aslett M."/>
        </authorList>
    </citation>
    <scope>NUCLEOTIDE SEQUENCE</scope>
</reference>
<dbReference type="AlphaFoldDB" id="A0A077ZG96"/>
<dbReference type="Pfam" id="PF07646">
    <property type="entry name" value="Kelch_2"/>
    <property type="match status" value="1"/>
</dbReference>
<accession>A0A077ZG96</accession>
<dbReference type="GO" id="GO:0032874">
    <property type="term" value="P:positive regulation of stress-activated MAPK cascade"/>
    <property type="evidence" value="ECO:0007669"/>
    <property type="project" value="TreeGrafter"/>
</dbReference>
<evidence type="ECO:0000313" key="4">
    <source>
        <dbReference type="Proteomes" id="UP000030665"/>
    </source>
</evidence>
<dbReference type="PANTHER" id="PTHR46428">
    <property type="entry name" value="KELCH DOMAIN-CONTAINING PROTEIN 10"/>
    <property type="match status" value="1"/>
</dbReference>
<gene>
    <name evidence="3" type="ORF">TTRE_0000693701</name>
</gene>
<protein>
    <submittedName>
        <fullName evidence="3">Kelch 1 domain containing protein</fullName>
    </submittedName>
</protein>
<dbReference type="Proteomes" id="UP000030665">
    <property type="component" value="Unassembled WGS sequence"/>
</dbReference>
<dbReference type="EMBL" id="HG806380">
    <property type="protein sequence ID" value="CDW58613.1"/>
    <property type="molecule type" value="Genomic_DNA"/>
</dbReference>
<dbReference type="InterPro" id="IPR011498">
    <property type="entry name" value="Kelch_2"/>
</dbReference>
<dbReference type="SUPFAM" id="SSF117281">
    <property type="entry name" value="Kelch motif"/>
    <property type="match status" value="1"/>
</dbReference>
<evidence type="ECO:0000256" key="1">
    <source>
        <dbReference type="ARBA" id="ARBA00022441"/>
    </source>
</evidence>